<feature type="compositionally biased region" description="Basic and acidic residues" evidence="3">
    <location>
        <begin position="412"/>
        <end position="432"/>
    </location>
</feature>
<sequence length="701" mass="75778">MSEQIEQNLPPGWDCKYDSRTGRYYYVNLFTKTTTWEDPRARFRQLQTGAPLHISNDNISVQPVHGSPYHVYPSSNSFYPAQQAFQNPPSGVPSLTASPNLATKLQQQQQLELAAMMRSSPHTPRMGLGGRTMQQETSFSNNVTAADTDATVAKINSMFPTVPETHIRMLLKKYYNREAVVISALQVEKHPLTTPGPYSTPPLPQRHFHNTAMGVVSAFQMTPVLGGRSEVSTSRTGSPIPRPASCASGSYYGYPQHGSPRSNGVDVRYSSPKPHSSPKMKLRYLKSFFPKAEETLILDVLANADNNVQTASQQLITLGYERREQPLNRGSRKGSDKDGQTAGPSGEGGQRVETQTPTPKPKTPEEKKKIKARLQAKYKDIAERIIMMALESVDYSEDRAKQILNIVIQEDKEKKKSVKIDAPHKPDEDKENAGGQQSGTPSRSNSTSSNRQRAKKGSVDSEGNPTEILVDGTGTNINNNNETGNASIEITTSTTPTSSTAIIKDSPQSLAPPPPPPPAAPETGTGSELTSSSSSDSTAAILATPGIGHSASMATTTTITSASKQSRPRAKGEHAKYSIFRSSSSEDELDGSAATRAATQDKMASASYNNTPRISTRGPNAKLFRGPNDDLLLADYVTWSGANPDLVKGSQMLAHGPDRSIRMERSYKAHGPNGDLCKGPAAGLAKGSMYAAMKDVVVKCN</sequence>
<evidence type="ECO:0000313" key="8">
    <source>
        <dbReference type="Proteomes" id="UP000002320"/>
    </source>
</evidence>
<evidence type="ECO:0000256" key="2">
    <source>
        <dbReference type="ARBA" id="ARBA00022490"/>
    </source>
</evidence>
<feature type="domain" description="CUE" evidence="5">
    <location>
        <begin position="147"/>
        <end position="190"/>
    </location>
</feature>
<evidence type="ECO:0008006" key="9">
    <source>
        <dbReference type="Google" id="ProtNLM"/>
    </source>
</evidence>
<dbReference type="InterPro" id="IPR001202">
    <property type="entry name" value="WW_dom"/>
</dbReference>
<dbReference type="InterPro" id="IPR036020">
    <property type="entry name" value="WW_dom_sf"/>
</dbReference>
<dbReference type="OrthoDB" id="3045089at2759"/>
<gene>
    <name evidence="7" type="primary">6050161</name>
    <name evidence="6" type="ORF">CpipJ_CPIJ016645</name>
</gene>
<dbReference type="GO" id="GO:0006355">
    <property type="term" value="P:regulation of DNA-templated transcription"/>
    <property type="evidence" value="ECO:0007669"/>
    <property type="project" value="TreeGrafter"/>
</dbReference>
<dbReference type="VEuPathDB" id="VectorBase:CQUJHB001207"/>
<name>B0XAZ1_CULQU</name>
<feature type="domain" description="CUE" evidence="5">
    <location>
        <begin position="277"/>
        <end position="320"/>
    </location>
</feature>
<dbReference type="HOGENOM" id="CLU_026323_0_0_1"/>
<dbReference type="VEuPathDB" id="VectorBase:CPIJ016645"/>
<feature type="region of interest" description="Disordered" evidence="3">
    <location>
        <begin position="228"/>
        <end position="279"/>
    </location>
</feature>
<dbReference type="GO" id="GO:0046621">
    <property type="term" value="P:negative regulation of organ growth"/>
    <property type="evidence" value="ECO:0007669"/>
    <property type="project" value="TreeGrafter"/>
</dbReference>
<dbReference type="STRING" id="7176.B0XAZ1"/>
<feature type="region of interest" description="Disordered" evidence="3">
    <location>
        <begin position="319"/>
        <end position="371"/>
    </location>
</feature>
<dbReference type="GO" id="GO:0043130">
    <property type="term" value="F:ubiquitin binding"/>
    <property type="evidence" value="ECO:0007669"/>
    <property type="project" value="InterPro"/>
</dbReference>
<dbReference type="InParanoid" id="B0XAZ1"/>
<evidence type="ECO:0000259" key="4">
    <source>
        <dbReference type="PROSITE" id="PS50020"/>
    </source>
</evidence>
<dbReference type="PROSITE" id="PS51140">
    <property type="entry name" value="CUE"/>
    <property type="match status" value="2"/>
</dbReference>
<comment type="subcellular location">
    <subcellularLocation>
        <location evidence="1">Cytoplasm</location>
    </subcellularLocation>
</comment>
<dbReference type="SMART" id="SM00456">
    <property type="entry name" value="WW"/>
    <property type="match status" value="1"/>
</dbReference>
<evidence type="ECO:0000313" key="7">
    <source>
        <dbReference type="EnsemblMetazoa" id="CPIJ016645-PA"/>
    </source>
</evidence>
<reference evidence="6" key="1">
    <citation type="submission" date="2007-03" db="EMBL/GenBank/DDBJ databases">
        <title>Annotation of Culex pipiens quinquefasciatus.</title>
        <authorList>
            <consortium name="The Broad Institute Genome Sequencing Platform"/>
            <person name="Atkinson P.W."/>
            <person name="Hemingway J."/>
            <person name="Christensen B.M."/>
            <person name="Higgs S."/>
            <person name="Kodira C."/>
            <person name="Hannick L."/>
            <person name="Megy K."/>
            <person name="O'Leary S."/>
            <person name="Pearson M."/>
            <person name="Haas B.J."/>
            <person name="Mauceli E."/>
            <person name="Wortman J.R."/>
            <person name="Lee N.H."/>
            <person name="Guigo R."/>
            <person name="Stanke M."/>
            <person name="Alvarado L."/>
            <person name="Amedeo P."/>
            <person name="Antoine C.H."/>
            <person name="Arensburger P."/>
            <person name="Bidwell S.L."/>
            <person name="Crawford M."/>
            <person name="Camaro F."/>
            <person name="Devon K."/>
            <person name="Engels R."/>
            <person name="Hammond M."/>
            <person name="Howarth C."/>
            <person name="Koehrsen M."/>
            <person name="Lawson D."/>
            <person name="Montgomery P."/>
            <person name="Nene V."/>
            <person name="Nusbaum C."/>
            <person name="Puiu D."/>
            <person name="Romero-Severson J."/>
            <person name="Severson D.W."/>
            <person name="Shumway M."/>
            <person name="Sisk P."/>
            <person name="Stolte C."/>
            <person name="Zeng Q."/>
            <person name="Eisenstadt E."/>
            <person name="Fraser-Liggett C."/>
            <person name="Strausberg R."/>
            <person name="Galagan J."/>
            <person name="Birren B."/>
            <person name="Collins F.H."/>
        </authorList>
    </citation>
    <scope>NUCLEOTIDE SEQUENCE [LARGE SCALE GENOMIC DNA]</scope>
    <source>
        <strain evidence="6">JHB</strain>
    </source>
</reference>
<dbReference type="GO" id="GO:0019900">
    <property type="term" value="F:kinase binding"/>
    <property type="evidence" value="ECO:0007669"/>
    <property type="project" value="TreeGrafter"/>
</dbReference>
<dbReference type="GO" id="GO:0016477">
    <property type="term" value="P:cell migration"/>
    <property type="evidence" value="ECO:0007669"/>
    <property type="project" value="TreeGrafter"/>
</dbReference>
<evidence type="ECO:0000256" key="3">
    <source>
        <dbReference type="SAM" id="MobiDB-lite"/>
    </source>
</evidence>
<dbReference type="AlphaFoldDB" id="B0XAZ1"/>
<dbReference type="GO" id="GO:0035330">
    <property type="term" value="P:regulation of hippo signaling"/>
    <property type="evidence" value="ECO:0007669"/>
    <property type="project" value="TreeGrafter"/>
</dbReference>
<dbReference type="PROSITE" id="PS01159">
    <property type="entry name" value="WW_DOMAIN_1"/>
    <property type="match status" value="1"/>
</dbReference>
<dbReference type="Proteomes" id="UP000002320">
    <property type="component" value="Unassembled WGS sequence"/>
</dbReference>
<organism>
    <name type="scientific">Culex quinquefasciatus</name>
    <name type="common">Southern house mosquito</name>
    <name type="synonym">Culex pungens</name>
    <dbReference type="NCBI Taxonomy" id="7176"/>
    <lineage>
        <taxon>Eukaryota</taxon>
        <taxon>Metazoa</taxon>
        <taxon>Ecdysozoa</taxon>
        <taxon>Arthropoda</taxon>
        <taxon>Hexapoda</taxon>
        <taxon>Insecta</taxon>
        <taxon>Pterygota</taxon>
        <taxon>Neoptera</taxon>
        <taxon>Endopterygota</taxon>
        <taxon>Diptera</taxon>
        <taxon>Nematocera</taxon>
        <taxon>Culicoidea</taxon>
        <taxon>Culicidae</taxon>
        <taxon>Culicinae</taxon>
        <taxon>Culicini</taxon>
        <taxon>Culex</taxon>
        <taxon>Culex</taxon>
    </lineage>
</organism>
<feature type="region of interest" description="Disordered" evidence="3">
    <location>
        <begin position="412"/>
        <end position="620"/>
    </location>
</feature>
<feature type="compositionally biased region" description="Polar residues" evidence="3">
    <location>
        <begin position="606"/>
        <end position="618"/>
    </location>
</feature>
<dbReference type="OMA" id="NAMFPTV"/>
<dbReference type="InterPro" id="IPR051105">
    <property type="entry name" value="WWC/KIBRA_Hippo_Reg"/>
</dbReference>
<feature type="compositionally biased region" description="Low complexity" evidence="3">
    <location>
        <begin position="438"/>
        <end position="451"/>
    </location>
</feature>
<proteinExistence type="predicted"/>
<feature type="compositionally biased region" description="Low complexity" evidence="3">
    <location>
        <begin position="521"/>
        <end position="538"/>
    </location>
</feature>
<dbReference type="GO" id="GO:0060090">
    <property type="term" value="F:molecular adaptor activity"/>
    <property type="evidence" value="ECO:0007669"/>
    <property type="project" value="TreeGrafter"/>
</dbReference>
<dbReference type="PANTHER" id="PTHR14791">
    <property type="entry name" value="BOMB/KIRA PROTEINS"/>
    <property type="match status" value="1"/>
</dbReference>
<dbReference type="GO" id="GO:0005737">
    <property type="term" value="C:cytoplasm"/>
    <property type="evidence" value="ECO:0007669"/>
    <property type="project" value="UniProtKB-SubCell"/>
</dbReference>
<dbReference type="Pfam" id="PF00397">
    <property type="entry name" value="WW"/>
    <property type="match status" value="1"/>
</dbReference>
<feature type="compositionally biased region" description="Pro residues" evidence="3">
    <location>
        <begin position="510"/>
        <end position="520"/>
    </location>
</feature>
<keyword evidence="8" id="KW-1185">Reference proteome</keyword>
<accession>B0XAZ1</accession>
<dbReference type="EnsemblMetazoa" id="CPIJ016645-RA">
    <property type="protein sequence ID" value="CPIJ016645-PA"/>
    <property type="gene ID" value="CPIJ016645"/>
</dbReference>
<dbReference type="PANTHER" id="PTHR14791:SF23">
    <property type="entry name" value="WW DOMAIN-CONTAINING PROTEIN"/>
    <property type="match status" value="1"/>
</dbReference>
<dbReference type="SUPFAM" id="SSF51045">
    <property type="entry name" value="WW domain"/>
    <property type="match status" value="1"/>
</dbReference>
<reference evidence="7" key="2">
    <citation type="submission" date="2021-02" db="UniProtKB">
        <authorList>
            <consortium name="EnsemblMetazoa"/>
        </authorList>
    </citation>
    <scope>IDENTIFICATION</scope>
    <source>
        <strain evidence="7">JHB</strain>
    </source>
</reference>
<evidence type="ECO:0000313" key="6">
    <source>
        <dbReference type="EMBL" id="EDS43961.1"/>
    </source>
</evidence>
<dbReference type="EMBL" id="DS232603">
    <property type="protein sequence ID" value="EDS43961.1"/>
    <property type="molecule type" value="Genomic_DNA"/>
</dbReference>
<keyword evidence="2" id="KW-0963">Cytoplasm</keyword>
<dbReference type="FunCoup" id="B0XAZ1">
    <property type="interactions" value="127"/>
</dbReference>
<protein>
    <recommendedName>
        <fullName evidence="9">WW domain-containing protein</fullName>
    </recommendedName>
</protein>
<dbReference type="CDD" id="cd14279">
    <property type="entry name" value="CUE"/>
    <property type="match status" value="1"/>
</dbReference>
<dbReference type="PROSITE" id="PS50020">
    <property type="entry name" value="WW_DOMAIN_2"/>
    <property type="match status" value="1"/>
</dbReference>
<feature type="domain" description="WW" evidence="4">
    <location>
        <begin position="7"/>
        <end position="41"/>
    </location>
</feature>
<feature type="compositionally biased region" description="Low complexity" evidence="3">
    <location>
        <begin position="550"/>
        <end position="565"/>
    </location>
</feature>
<evidence type="ECO:0000259" key="5">
    <source>
        <dbReference type="PROSITE" id="PS51140"/>
    </source>
</evidence>
<evidence type="ECO:0000256" key="1">
    <source>
        <dbReference type="ARBA" id="ARBA00004496"/>
    </source>
</evidence>
<dbReference type="CDD" id="cd00201">
    <property type="entry name" value="WW"/>
    <property type="match status" value="1"/>
</dbReference>
<dbReference type="eggNOG" id="ENOG502RY4R">
    <property type="taxonomic scope" value="Eukaryota"/>
</dbReference>
<dbReference type="KEGG" id="cqu:CpipJ_CPIJ016645"/>
<dbReference type="InterPro" id="IPR003892">
    <property type="entry name" value="CUE"/>
</dbReference>
<dbReference type="Gene3D" id="2.20.70.10">
    <property type="match status" value="1"/>
</dbReference>
<feature type="compositionally biased region" description="Low complexity" evidence="3">
    <location>
        <begin position="472"/>
        <end position="503"/>
    </location>
</feature>